<keyword evidence="3" id="KW-1185">Reference proteome</keyword>
<proteinExistence type="predicted"/>
<reference evidence="2" key="1">
    <citation type="submission" date="2021-12" db="EMBL/GenBank/DDBJ databases">
        <title>Convergent genome expansion in fungi linked to evolution of root-endophyte symbiosis.</title>
        <authorList>
            <consortium name="DOE Joint Genome Institute"/>
            <person name="Ke Y.-H."/>
            <person name="Bonito G."/>
            <person name="Liao H.-L."/>
            <person name="Looney B."/>
            <person name="Rojas-Flechas A."/>
            <person name="Nash J."/>
            <person name="Hameed K."/>
            <person name="Schadt C."/>
            <person name="Martin F."/>
            <person name="Crous P.W."/>
            <person name="Miettinen O."/>
            <person name="Magnuson J.K."/>
            <person name="Labbe J."/>
            <person name="Jacobson D."/>
            <person name="Doktycz M.J."/>
            <person name="Veneault-Fourrey C."/>
            <person name="Kuo A."/>
            <person name="Mondo S."/>
            <person name="Calhoun S."/>
            <person name="Riley R."/>
            <person name="Ohm R."/>
            <person name="LaButti K."/>
            <person name="Andreopoulos B."/>
            <person name="Pangilinan J."/>
            <person name="Nolan M."/>
            <person name="Tritt A."/>
            <person name="Clum A."/>
            <person name="Lipzen A."/>
            <person name="Daum C."/>
            <person name="Barry K."/>
            <person name="Grigoriev I.V."/>
            <person name="Vilgalys R."/>
        </authorList>
    </citation>
    <scope>NUCLEOTIDE SEQUENCE</scope>
    <source>
        <strain evidence="2">PMI_201</strain>
    </source>
</reference>
<dbReference type="Proteomes" id="UP001201262">
    <property type="component" value="Unassembled WGS sequence"/>
</dbReference>
<comment type="caution">
    <text evidence="2">The sequence shown here is derived from an EMBL/GenBank/DDBJ whole genome shotgun (WGS) entry which is preliminary data.</text>
</comment>
<gene>
    <name evidence="2" type="ORF">BGW36DRAFT_368333</name>
</gene>
<feature type="compositionally biased region" description="Basic and acidic residues" evidence="1">
    <location>
        <begin position="38"/>
        <end position="47"/>
    </location>
</feature>
<feature type="compositionally biased region" description="Basic and acidic residues" evidence="1">
    <location>
        <begin position="79"/>
        <end position="93"/>
    </location>
</feature>
<dbReference type="GeneID" id="70245266"/>
<protein>
    <submittedName>
        <fullName evidence="2">Uncharacterized protein</fullName>
    </submittedName>
</protein>
<dbReference type="AlphaFoldDB" id="A0AAD4L4N0"/>
<accession>A0AAD4L4N0</accession>
<evidence type="ECO:0000256" key="1">
    <source>
        <dbReference type="SAM" id="MobiDB-lite"/>
    </source>
</evidence>
<feature type="region of interest" description="Disordered" evidence="1">
    <location>
        <begin position="1"/>
        <end position="106"/>
    </location>
</feature>
<evidence type="ECO:0000313" key="2">
    <source>
        <dbReference type="EMBL" id="KAH8705892.1"/>
    </source>
</evidence>
<name>A0AAD4L4N0_9EURO</name>
<sequence>MPLTGHTSDPFSDEAAKQHTVVLPAGDETANPTIPADNSRDVNEKTNTKLSTSSNEDKSGQNSSWKPHFIRQHSWSNQDLKRQMHDRLLRPVKGEQSGYTEKFAQD</sequence>
<organism evidence="2 3">
    <name type="scientific">Talaromyces proteolyticus</name>
    <dbReference type="NCBI Taxonomy" id="1131652"/>
    <lineage>
        <taxon>Eukaryota</taxon>
        <taxon>Fungi</taxon>
        <taxon>Dikarya</taxon>
        <taxon>Ascomycota</taxon>
        <taxon>Pezizomycotina</taxon>
        <taxon>Eurotiomycetes</taxon>
        <taxon>Eurotiomycetidae</taxon>
        <taxon>Eurotiales</taxon>
        <taxon>Trichocomaceae</taxon>
        <taxon>Talaromyces</taxon>
        <taxon>Talaromyces sect. Bacilispori</taxon>
    </lineage>
</organism>
<dbReference type="RefSeq" id="XP_046078513.1">
    <property type="nucleotide sequence ID" value="XM_046214979.1"/>
</dbReference>
<dbReference type="EMBL" id="JAJTJA010000001">
    <property type="protein sequence ID" value="KAH8705892.1"/>
    <property type="molecule type" value="Genomic_DNA"/>
</dbReference>
<feature type="compositionally biased region" description="Polar residues" evidence="1">
    <location>
        <begin position="1"/>
        <end position="10"/>
    </location>
</feature>
<evidence type="ECO:0000313" key="3">
    <source>
        <dbReference type="Proteomes" id="UP001201262"/>
    </source>
</evidence>
<feature type="compositionally biased region" description="Polar residues" evidence="1">
    <location>
        <begin position="48"/>
        <end position="65"/>
    </location>
</feature>